<accession>A0A8S1PUX5</accession>
<reference evidence="2" key="1">
    <citation type="submission" date="2021-01" db="EMBL/GenBank/DDBJ databases">
        <authorList>
            <consortium name="Genoscope - CEA"/>
            <person name="William W."/>
        </authorList>
    </citation>
    <scope>NUCLEOTIDE SEQUENCE</scope>
</reference>
<dbReference type="Proteomes" id="UP000692954">
    <property type="component" value="Unassembled WGS sequence"/>
</dbReference>
<dbReference type="GO" id="GO:0005525">
    <property type="term" value="F:GTP binding"/>
    <property type="evidence" value="ECO:0007669"/>
    <property type="project" value="InterPro"/>
</dbReference>
<dbReference type="EMBL" id="CAJJDN010000086">
    <property type="protein sequence ID" value="CAD8106359.1"/>
    <property type="molecule type" value="Genomic_DNA"/>
</dbReference>
<dbReference type="AlphaFoldDB" id="A0A8S1PUX5"/>
<proteinExistence type="predicted"/>
<protein>
    <recommendedName>
        <fullName evidence="1">G domain-containing protein</fullName>
    </recommendedName>
</protein>
<evidence type="ECO:0000313" key="3">
    <source>
        <dbReference type="Proteomes" id="UP000692954"/>
    </source>
</evidence>
<dbReference type="Pfam" id="PF01926">
    <property type="entry name" value="MMR_HSR1"/>
    <property type="match status" value="1"/>
</dbReference>
<organism evidence="2 3">
    <name type="scientific">Paramecium sonneborni</name>
    <dbReference type="NCBI Taxonomy" id="65129"/>
    <lineage>
        <taxon>Eukaryota</taxon>
        <taxon>Sar</taxon>
        <taxon>Alveolata</taxon>
        <taxon>Ciliophora</taxon>
        <taxon>Intramacronucleata</taxon>
        <taxon>Oligohymenophorea</taxon>
        <taxon>Peniculida</taxon>
        <taxon>Parameciidae</taxon>
        <taxon>Paramecium</taxon>
    </lineage>
</organism>
<dbReference type="OrthoDB" id="312384at2759"/>
<feature type="domain" description="G" evidence="1">
    <location>
        <begin position="400"/>
        <end position="516"/>
    </location>
</feature>
<evidence type="ECO:0000313" key="2">
    <source>
        <dbReference type="EMBL" id="CAD8106359.1"/>
    </source>
</evidence>
<gene>
    <name evidence="2" type="ORF">PSON_ATCC_30995.1.T0860168</name>
</gene>
<keyword evidence="3" id="KW-1185">Reference proteome</keyword>
<evidence type="ECO:0000259" key="1">
    <source>
        <dbReference type="Pfam" id="PF01926"/>
    </source>
</evidence>
<comment type="caution">
    <text evidence="2">The sequence shown here is derived from an EMBL/GenBank/DDBJ whole genome shotgun (WGS) entry which is preliminary data.</text>
</comment>
<sequence length="696" mass="83128">MGGCYSNNNKNQDETSIIVFFFLIKENFDKLKKNLEGLCDISVNQVSIFSTLQINQQKIFISNGQNLSSKEEFDLYLQSCNLEGDLKQIFVMIDLETQRQFYKTKFFEFICQNEDYAAFITFILLINYYYNEIPVEVSNNLRNFGNIIPFELKPNSKDELLKLQNFQKGPNIKFDYQIPQFKDHRIFVEKYHQYLDQLHNTLSFQNQHVKQIDELYQLLIKIRNQSLYECSKQEDGKMSIHWNAISLKFNSQILDLIDDFTNAILDKIGNLQEKFKQLIVCCKQCKSIFFCQQQEDNNRILSQFYNTFQKRCSKCKVPYEQNQKEVNSKHNFKLQLLKIQPISKKLNLIIEKIPSNKDKRTIQKYQNEEQKSINQVILDTKQKDNQQLEITQSEDQEKQIILIGKSGVGKTIIFNKLCDCVQKSQRNLDKSQVKKSKCKNNLFSVIDTPSFELKNEEQQLDQEQIEYFGKIIVSRKINQIFIVTNHDRIETMKKKIMDCFKYLHKFKSKISIIIMNLNTNMDETNIQSDLTELQQAFQVQKWLHFNLNDEENCFIEQITTSIESTSQDFLDTQNTFFDRAKMKLTESQFQQNLEQIKYKKLLAQKQEELEKIKYRKIQKQELQKKNKKKIEELTSYMDYLFQELNKIQKQFDLNFQQKKIIDQDNFQVTQEISESEQQIFQLTYEIQQIEMKTRQY</sequence>
<dbReference type="InterPro" id="IPR006073">
    <property type="entry name" value="GTP-bd"/>
</dbReference>
<name>A0A8S1PUX5_9CILI</name>